<dbReference type="InterPro" id="IPR042196">
    <property type="entry name" value="FHIPEP_4"/>
</dbReference>
<evidence type="ECO:0000256" key="3">
    <source>
        <dbReference type="ARBA" id="ARBA00022475"/>
    </source>
</evidence>
<dbReference type="PIRSF" id="PIRSF005419">
    <property type="entry name" value="FlhA"/>
    <property type="match status" value="1"/>
</dbReference>
<keyword evidence="3 7" id="KW-1003">Cell membrane</keyword>
<evidence type="ECO:0000313" key="8">
    <source>
        <dbReference type="EMBL" id="MBS4213055.1"/>
    </source>
</evidence>
<accession>A0A942U1W3</accession>
<dbReference type="InterPro" id="IPR042193">
    <property type="entry name" value="FHIPEP_3"/>
</dbReference>
<feature type="transmembrane region" description="Helical" evidence="7">
    <location>
        <begin position="55"/>
        <end position="72"/>
    </location>
</feature>
<evidence type="ECO:0000256" key="6">
    <source>
        <dbReference type="ARBA" id="ARBA00023136"/>
    </source>
</evidence>
<evidence type="ECO:0000256" key="7">
    <source>
        <dbReference type="RuleBase" id="RU364093"/>
    </source>
</evidence>
<feature type="transmembrane region" description="Helical" evidence="7">
    <location>
        <begin position="230"/>
        <end position="251"/>
    </location>
</feature>
<dbReference type="GO" id="GO:0009306">
    <property type="term" value="P:protein secretion"/>
    <property type="evidence" value="ECO:0007669"/>
    <property type="project" value="InterPro"/>
</dbReference>
<dbReference type="Proteomes" id="UP000679749">
    <property type="component" value="Unassembled WGS sequence"/>
</dbReference>
<protein>
    <recommendedName>
        <fullName evidence="7">Flagellar biosynthesis protein FlhA</fullName>
    </recommendedName>
</protein>
<keyword evidence="8" id="KW-0966">Cell projection</keyword>
<dbReference type="InterPro" id="IPR001712">
    <property type="entry name" value="T3SS_FHIPEP"/>
</dbReference>
<keyword evidence="7" id="KW-1005">Bacterial flagellum biogenesis</keyword>
<comment type="caution">
    <text evidence="8">The sequence shown here is derived from an EMBL/GenBank/DDBJ whole genome shotgun (WGS) entry which is preliminary data.</text>
</comment>
<feature type="transmembrane region" description="Helical" evidence="7">
    <location>
        <begin position="6"/>
        <end position="23"/>
    </location>
</feature>
<feature type="transmembrane region" description="Helical" evidence="7">
    <location>
        <begin position="30"/>
        <end position="49"/>
    </location>
</feature>
<dbReference type="PANTHER" id="PTHR30161">
    <property type="entry name" value="FLAGELLAR EXPORT PROTEIN, MEMBRANE FLHA SUBUNIT-RELATED"/>
    <property type="match status" value="1"/>
</dbReference>
<reference evidence="8" key="1">
    <citation type="submission" date="2021-05" db="EMBL/GenBank/DDBJ databases">
        <title>Novel Bacillus species.</title>
        <authorList>
            <person name="Liu G."/>
        </authorList>
    </citation>
    <scope>NUCLEOTIDE SEQUENCE</scope>
    <source>
        <strain evidence="8">FJAT-49825</strain>
    </source>
</reference>
<dbReference type="Gene3D" id="3.40.30.60">
    <property type="entry name" value="FHIPEP family, domain 1"/>
    <property type="match status" value="1"/>
</dbReference>
<keyword evidence="9" id="KW-1185">Reference proteome</keyword>
<dbReference type="PRINTS" id="PR00949">
    <property type="entry name" value="TYPE3IMAPROT"/>
</dbReference>
<dbReference type="InterPro" id="IPR006301">
    <property type="entry name" value="FlhA"/>
</dbReference>
<evidence type="ECO:0000313" key="9">
    <source>
        <dbReference type="Proteomes" id="UP000679749"/>
    </source>
</evidence>
<dbReference type="NCBIfam" id="TIGR01398">
    <property type="entry name" value="FlhA"/>
    <property type="match status" value="1"/>
</dbReference>
<keyword evidence="7" id="KW-0813">Transport</keyword>
<dbReference type="Gene3D" id="1.10.8.540">
    <property type="entry name" value="FHIPEP family, domain 3"/>
    <property type="match status" value="1"/>
</dbReference>
<dbReference type="AlphaFoldDB" id="A0A942U1W3"/>
<comment type="function">
    <text evidence="7">Required for formation of the rod structure of the flagellar apparatus. Together with FliI and FliH, may constitute the export apparatus of flagellin.</text>
</comment>
<comment type="similarity">
    <text evidence="2 7">Belongs to the FHIPEP (flagella/HR/invasion proteins export pore) family.</text>
</comment>
<dbReference type="EMBL" id="JAGYPF010000002">
    <property type="protein sequence ID" value="MBS4213055.1"/>
    <property type="molecule type" value="Genomic_DNA"/>
</dbReference>
<feature type="transmembrane region" description="Helical" evidence="7">
    <location>
        <begin position="271"/>
        <end position="304"/>
    </location>
</feature>
<evidence type="ECO:0000256" key="4">
    <source>
        <dbReference type="ARBA" id="ARBA00022692"/>
    </source>
</evidence>
<keyword evidence="8" id="KW-0282">Flagellum</keyword>
<keyword evidence="8" id="KW-0969">Cilium</keyword>
<dbReference type="PROSITE" id="PS00994">
    <property type="entry name" value="FHIPEP"/>
    <property type="match status" value="1"/>
</dbReference>
<feature type="transmembrane region" description="Helical" evidence="7">
    <location>
        <begin position="93"/>
        <end position="119"/>
    </location>
</feature>
<name>A0A942U1W3_9BACI</name>
<keyword evidence="7" id="KW-0653">Protein transport</keyword>
<keyword evidence="6 7" id="KW-0472">Membrane</keyword>
<dbReference type="GO" id="GO:0005886">
    <property type="term" value="C:plasma membrane"/>
    <property type="evidence" value="ECO:0007669"/>
    <property type="project" value="UniProtKB-SubCell"/>
</dbReference>
<proteinExistence type="inferred from homology"/>
<dbReference type="PANTHER" id="PTHR30161:SF1">
    <property type="entry name" value="FLAGELLAR BIOSYNTHESIS PROTEIN FLHA-RELATED"/>
    <property type="match status" value="1"/>
</dbReference>
<sequence length="682" mass="74683">MKFKDISVLLAVLLIVVMMVIPLPPVLLDILLIINISLSITILLVGMNTKEPLDFSIFPSLLLITTLFRLALNVSTTRAILSHGHAGQVVATFGEFVIGGNPVIGFIIFLILIIIQFLVITKGSERVAEVAARFTLDAMPGKQMSIDADLNAGLISEKDARARREKVGREADFYGAMDGASKFVKGDAIAGIIILFINVIGGFIIGMTMMGMDFAQAASTFTLLSVGDGLVSQIPALLISTATGIIVTRAASDGNLGDDLTRQLFAYPKLIYVVAGCIALFGLVTPIGILLTWSIAGLLAFAAYKMQKAKEKEEEALEEINEAPPAEENSPENVLNLLHVDSLEFEFGLGLIPLADTSQGGDILDRVIAIRKQVALELGLVIPIIRIRDNVNLESNEYVIKLKGNEIARGEIFLNHYLMLAPEDEDHGIAGIETTEPTFGLPALWIQEEMKKKAEIFGFTVVDASSVITTHLAETIKRYAHEILGREETKQLLDKAKEHYPSLVEELVPQLLSVGQIQKVLQKLLKEKISIRNLPVILETLADWAVFTKNPDYLAEYVRQGLARQITSQLAVNKMIQVITVNANLEKVISENVQETEQGVYLTLDPQTIQQLVHAINDTVQQVVNVGIQPIILTSPAIRMYLKQIVERINADIPVISFNELESDVEVQNIGVVHFQHAGVVA</sequence>
<comment type="subcellular location">
    <subcellularLocation>
        <location evidence="1 7">Cell membrane</location>
        <topology evidence="1 7">Multi-pass membrane protein</topology>
    </subcellularLocation>
</comment>
<dbReference type="Gene3D" id="3.40.50.12790">
    <property type="entry name" value="FHIPEP family, domain 4"/>
    <property type="match status" value="1"/>
</dbReference>
<keyword evidence="4 7" id="KW-0812">Transmembrane</keyword>
<dbReference type="InterPro" id="IPR042194">
    <property type="entry name" value="FHIPEP_1"/>
</dbReference>
<keyword evidence="7" id="KW-1006">Bacterial flagellum protein export</keyword>
<evidence type="ECO:0000256" key="1">
    <source>
        <dbReference type="ARBA" id="ARBA00004651"/>
    </source>
</evidence>
<dbReference type="RefSeq" id="WP_213117568.1">
    <property type="nucleotide sequence ID" value="NZ_JAGYPF010000002.1"/>
</dbReference>
<organism evidence="8 9">
    <name type="scientific">Neobacillus rhizophilus</name>
    <dbReference type="NCBI Taxonomy" id="2833579"/>
    <lineage>
        <taxon>Bacteria</taxon>
        <taxon>Bacillati</taxon>
        <taxon>Bacillota</taxon>
        <taxon>Bacilli</taxon>
        <taxon>Bacillales</taxon>
        <taxon>Bacillaceae</taxon>
        <taxon>Neobacillus</taxon>
    </lineage>
</organism>
<keyword evidence="5 7" id="KW-1133">Transmembrane helix</keyword>
<evidence type="ECO:0000256" key="5">
    <source>
        <dbReference type="ARBA" id="ARBA00022989"/>
    </source>
</evidence>
<gene>
    <name evidence="7 8" type="primary">flhA</name>
    <name evidence="8" type="ORF">KHA99_11405</name>
</gene>
<dbReference type="GO" id="GO:0044780">
    <property type="term" value="P:bacterial-type flagellum assembly"/>
    <property type="evidence" value="ECO:0007669"/>
    <property type="project" value="InterPro"/>
</dbReference>
<feature type="transmembrane region" description="Helical" evidence="7">
    <location>
        <begin position="188"/>
        <end position="209"/>
    </location>
</feature>
<dbReference type="Pfam" id="PF00771">
    <property type="entry name" value="FHIPEP"/>
    <property type="match status" value="1"/>
</dbReference>
<dbReference type="InterPro" id="IPR025505">
    <property type="entry name" value="FHIPEP_CS"/>
</dbReference>
<evidence type="ECO:0000256" key="2">
    <source>
        <dbReference type="ARBA" id="ARBA00008835"/>
    </source>
</evidence>